<gene>
    <name evidence="1" type="ORF">ACOLOM_LOCUS968</name>
</gene>
<proteinExistence type="predicted"/>
<name>A0ACA9K7E5_9GLOM</name>
<organism evidence="1 2">
    <name type="scientific">Acaulospora colombiana</name>
    <dbReference type="NCBI Taxonomy" id="27376"/>
    <lineage>
        <taxon>Eukaryota</taxon>
        <taxon>Fungi</taxon>
        <taxon>Fungi incertae sedis</taxon>
        <taxon>Mucoromycota</taxon>
        <taxon>Glomeromycotina</taxon>
        <taxon>Glomeromycetes</taxon>
        <taxon>Diversisporales</taxon>
        <taxon>Acaulosporaceae</taxon>
        <taxon>Acaulospora</taxon>
    </lineage>
</organism>
<comment type="caution">
    <text evidence="1">The sequence shown here is derived from an EMBL/GenBank/DDBJ whole genome shotgun (WGS) entry which is preliminary data.</text>
</comment>
<evidence type="ECO:0000313" key="1">
    <source>
        <dbReference type="EMBL" id="CAG8456121.1"/>
    </source>
</evidence>
<protein>
    <submittedName>
        <fullName evidence="1">13525_t:CDS:1</fullName>
    </submittedName>
</protein>
<reference evidence="1" key="1">
    <citation type="submission" date="2021-06" db="EMBL/GenBank/DDBJ databases">
        <authorList>
            <person name="Kallberg Y."/>
            <person name="Tangrot J."/>
            <person name="Rosling A."/>
        </authorList>
    </citation>
    <scope>NUCLEOTIDE SEQUENCE</scope>
    <source>
        <strain evidence="1">CL356</strain>
    </source>
</reference>
<evidence type="ECO:0000313" key="2">
    <source>
        <dbReference type="Proteomes" id="UP000789525"/>
    </source>
</evidence>
<accession>A0ACA9K7E5</accession>
<dbReference type="Proteomes" id="UP000789525">
    <property type="component" value="Unassembled WGS sequence"/>
</dbReference>
<keyword evidence="2" id="KW-1185">Reference proteome</keyword>
<sequence length="156" mass="17549">MSEIADLEPLTGLKRLQYLSLLDNPVTRKQWYRSWIIWKIPSIRVLDFKRERKEAVQLFVTANGEHTSLAKSISETISKTFEPGEGLVAGSNLPKSNLPTLGISAEEQAKIREAIRNAKTLEEVTRLEKLLQSGHIPGSGRQLGDNLQHGEEEMDD</sequence>
<dbReference type="EMBL" id="CAJVPT010001065">
    <property type="protein sequence ID" value="CAG8456121.1"/>
    <property type="molecule type" value="Genomic_DNA"/>
</dbReference>